<dbReference type="InterPro" id="IPR008670">
    <property type="entry name" value="CoA_reduct_LuxC"/>
</dbReference>
<accession>A0A1M6N2Z1</accession>
<dbReference type="STRING" id="797419.SAMN05216556_1297"/>
<dbReference type="GO" id="GO:0008218">
    <property type="term" value="P:bioluminescence"/>
    <property type="evidence" value="ECO:0007669"/>
    <property type="project" value="UniProtKB-KW"/>
</dbReference>
<dbReference type="InterPro" id="IPR042099">
    <property type="entry name" value="ANL_N_sf"/>
</dbReference>
<evidence type="ECO:0000256" key="8">
    <source>
        <dbReference type="ARBA" id="ARBA00049412"/>
    </source>
</evidence>
<protein>
    <recommendedName>
        <fullName evidence="4">long-chain-fatty-acyl-CoA reductase</fullName>
        <ecNumber evidence="4">1.2.1.50</ecNumber>
    </recommendedName>
</protein>
<reference evidence="10" key="1">
    <citation type="submission" date="2016-11" db="EMBL/GenBank/DDBJ databases">
        <authorList>
            <person name="Varghese N."/>
            <person name="Submissions S."/>
        </authorList>
    </citation>
    <scope>NUCLEOTIDE SEQUENCE [LARGE SCALE GENOMIC DNA]</scope>
    <source>
        <strain evidence="10">DSM 26349</strain>
    </source>
</reference>
<dbReference type="Pfam" id="PF05893">
    <property type="entry name" value="LuxC"/>
    <property type="match status" value="1"/>
</dbReference>
<dbReference type="AlphaFoldDB" id="A0A1M6N2Z1"/>
<keyword evidence="9" id="KW-0436">Ligase</keyword>
<dbReference type="InterPro" id="IPR016163">
    <property type="entry name" value="Ald_DH_C"/>
</dbReference>
<evidence type="ECO:0000313" key="10">
    <source>
        <dbReference type="Proteomes" id="UP000184172"/>
    </source>
</evidence>
<dbReference type="Gene3D" id="3.40.605.10">
    <property type="entry name" value="Aldehyde Dehydrogenase, Chain A, domain 1"/>
    <property type="match status" value="1"/>
</dbReference>
<evidence type="ECO:0000256" key="2">
    <source>
        <dbReference type="ARBA" id="ARBA00004908"/>
    </source>
</evidence>
<comment type="catalytic activity">
    <reaction evidence="8">
        <text>a long-chain fatty aldehyde + NADP(+) + CoA = a long-chain fatty acyl-CoA + NADPH + H(+)</text>
        <dbReference type="Rhea" id="RHEA:15437"/>
        <dbReference type="ChEBI" id="CHEBI:15378"/>
        <dbReference type="ChEBI" id="CHEBI:17176"/>
        <dbReference type="ChEBI" id="CHEBI:57287"/>
        <dbReference type="ChEBI" id="CHEBI:57783"/>
        <dbReference type="ChEBI" id="CHEBI:58349"/>
        <dbReference type="ChEBI" id="CHEBI:83139"/>
        <dbReference type="EC" id="1.2.1.50"/>
    </reaction>
</comment>
<dbReference type="SUPFAM" id="SSF56801">
    <property type="entry name" value="Acetyl-CoA synthetase-like"/>
    <property type="match status" value="1"/>
</dbReference>
<dbReference type="Gene3D" id="3.40.50.12780">
    <property type="entry name" value="N-terminal domain of ligase-like"/>
    <property type="match status" value="1"/>
</dbReference>
<dbReference type="RefSeq" id="WP_073221405.1">
    <property type="nucleotide sequence ID" value="NZ_FNNS01000029.1"/>
</dbReference>
<keyword evidence="6" id="KW-0560">Oxidoreductase</keyword>
<dbReference type="PANTHER" id="PTHR43845:SF1">
    <property type="entry name" value="BLR5969 PROTEIN"/>
    <property type="match status" value="1"/>
</dbReference>
<dbReference type="InterPro" id="IPR016161">
    <property type="entry name" value="Ald_DH/histidinol_DH"/>
</dbReference>
<dbReference type="PANTHER" id="PTHR43845">
    <property type="entry name" value="BLR5969 PROTEIN"/>
    <property type="match status" value="1"/>
</dbReference>
<evidence type="ECO:0000256" key="7">
    <source>
        <dbReference type="ARBA" id="ARBA00023223"/>
    </source>
</evidence>
<organism evidence="9 10">
    <name type="scientific">Aequorivita viscosa</name>
    <dbReference type="NCBI Taxonomy" id="797419"/>
    <lineage>
        <taxon>Bacteria</taxon>
        <taxon>Pseudomonadati</taxon>
        <taxon>Bacteroidota</taxon>
        <taxon>Flavobacteriia</taxon>
        <taxon>Flavobacteriales</taxon>
        <taxon>Flavobacteriaceae</taxon>
        <taxon>Aequorivita</taxon>
    </lineage>
</organism>
<dbReference type="UniPathway" id="UPA00569"/>
<evidence type="ECO:0000256" key="6">
    <source>
        <dbReference type="ARBA" id="ARBA00023002"/>
    </source>
</evidence>
<evidence type="ECO:0000256" key="1">
    <source>
        <dbReference type="ARBA" id="ARBA00003277"/>
    </source>
</evidence>
<name>A0A1M6N2Z1_9FLAO</name>
<comment type="pathway">
    <text evidence="2">Lipid metabolism; fatty acid reduction for biolumincescence.</text>
</comment>
<dbReference type="EC" id="1.2.1.50" evidence="4"/>
<dbReference type="Proteomes" id="UP000184172">
    <property type="component" value="Unassembled WGS sequence"/>
</dbReference>
<sequence>MDTYYYKHLWQNQLIKEADLEQRIEELSTVLSKDLHLRLDTIILTDACTKLVAKIKKGTLPHLEKALVDVCHNPEMAQNLITGVCEFLRRENIMMRLKSDLGSYNPFDLHRTDFSKPIYEAWKPLGVQIHIVPGNALQVGVLSMLEGLMAGNINILKNTSRNGNFAQLFMKELIECDATGILKHFIYLFEISSKQEDLIQKLINQADLVTVWGGEEAVKSVRNMCPPGVRVVDWGHKISFAYFAEKLIDDKTSIDALAEDICRRNQQACTSPQCVLVETDDMKALDKFGAALNQSLAKVSPLFPLQEHSQQEKAEITTTTHLQKLEASMGNGKVIEAEDYTFRILIDYRSGLQPSPLYRTIWVKPIQRKEIIPVLRPFNLYLQTCGLAANDKTDIYELTEELLKAGLQRITPIGQQHASYVGEPHDAVYALQRYTKRVSVRMPAEKLEGVPSFSYLDPDNGQRDLSIYPITDKTKRNEEVNPFAKLYLKSGGSSGQTKVSGYSWEDWDSQISMVTDAFMISGVGPDNRCAILYSAGNLYGGFISHQKALEKLNTTVLSISSNLDTKTIAETLVQLQADVVLGMPSFLRKLFREEYDTLKAYKGFKKLVYGGELMTEEQKKWFTTEFGFEEILSPVYASNDALMNGYACKFCNNGEFHVPTKVIDLEILKLESQEPVGENEVGRILITKKSIKDPTLNRYEIGDLGKWVHEPCGCGHTSPKFKLMGRHGDIVRCGAKFINFREICDLILKNTSYTDDIQMVLDNTTTEADHITLRLLESAKGQEDAIIEMLRNNIKDLKLSLDAHHVTLEIATLPISEFDIAKASGKVRPIIDNRIAL</sequence>
<gene>
    <name evidence="9" type="ORF">SAMN04487908_1317</name>
</gene>
<comment type="similarity">
    <text evidence="3">Belongs to the LuxC family.</text>
</comment>
<evidence type="ECO:0000256" key="3">
    <source>
        <dbReference type="ARBA" id="ARBA00010915"/>
    </source>
</evidence>
<dbReference type="GO" id="GO:0003995">
    <property type="term" value="F:acyl-CoA dehydrogenase activity"/>
    <property type="evidence" value="ECO:0007669"/>
    <property type="project" value="InterPro"/>
</dbReference>
<dbReference type="GO" id="GO:0050062">
    <property type="term" value="F:long-chain-fatty-acyl-CoA reductase activity"/>
    <property type="evidence" value="ECO:0007669"/>
    <property type="project" value="UniProtKB-EC"/>
</dbReference>
<evidence type="ECO:0000256" key="5">
    <source>
        <dbReference type="ARBA" id="ARBA00022857"/>
    </source>
</evidence>
<dbReference type="GO" id="GO:0016874">
    <property type="term" value="F:ligase activity"/>
    <property type="evidence" value="ECO:0007669"/>
    <property type="project" value="UniProtKB-KW"/>
</dbReference>
<dbReference type="EMBL" id="FQYV01000031">
    <property type="protein sequence ID" value="SHJ90099.1"/>
    <property type="molecule type" value="Genomic_DNA"/>
</dbReference>
<dbReference type="Gene3D" id="3.40.309.10">
    <property type="entry name" value="Aldehyde Dehydrogenase, Chain A, domain 2"/>
    <property type="match status" value="1"/>
</dbReference>
<evidence type="ECO:0000256" key="4">
    <source>
        <dbReference type="ARBA" id="ARBA00013020"/>
    </source>
</evidence>
<comment type="function">
    <text evidence="1">LuxC is the fatty acid reductase enzyme responsible for synthesis of the aldehyde substrate for the luminescent reaction catalyzed by luciferase.</text>
</comment>
<dbReference type="InterPro" id="IPR016162">
    <property type="entry name" value="Ald_DH_N"/>
</dbReference>
<proteinExistence type="inferred from homology"/>
<evidence type="ECO:0000313" key="9">
    <source>
        <dbReference type="EMBL" id="SHJ90099.1"/>
    </source>
</evidence>
<keyword evidence="7" id="KW-0455">Luminescence</keyword>
<dbReference type="OrthoDB" id="580775at2"/>
<keyword evidence="5" id="KW-0521">NADP</keyword>
<keyword evidence="10" id="KW-1185">Reference proteome</keyword>
<dbReference type="SUPFAM" id="SSF53720">
    <property type="entry name" value="ALDH-like"/>
    <property type="match status" value="1"/>
</dbReference>